<dbReference type="Proteomes" id="UP000241848">
    <property type="component" value="Unassembled WGS sequence"/>
</dbReference>
<sequence>MGPVPRAASAPVRRVIEAQQVPSPWVQELWVVLCETAQTLQPWVTWLWNPSTQCLSHGHYFSTRAAARADFSQRVANYLKEA</sequence>
<accession>A0A2T2WIU9</accession>
<organism evidence="1 2">
    <name type="scientific">Sulfobacillus acidophilus</name>
    <dbReference type="NCBI Taxonomy" id="53633"/>
    <lineage>
        <taxon>Bacteria</taxon>
        <taxon>Bacillati</taxon>
        <taxon>Bacillota</taxon>
        <taxon>Clostridia</taxon>
        <taxon>Eubacteriales</taxon>
        <taxon>Clostridiales Family XVII. Incertae Sedis</taxon>
        <taxon>Sulfobacillus</taxon>
    </lineage>
</organism>
<dbReference type="AlphaFoldDB" id="A0A2T2WIU9"/>
<evidence type="ECO:0000313" key="1">
    <source>
        <dbReference type="EMBL" id="PSR22145.1"/>
    </source>
</evidence>
<name>A0A2T2WIU9_9FIRM</name>
<reference evidence="1 2" key="1">
    <citation type="journal article" date="2014" name="BMC Genomics">
        <title>Comparison of environmental and isolate Sulfobacillus genomes reveals diverse carbon, sulfur, nitrogen, and hydrogen metabolisms.</title>
        <authorList>
            <person name="Justice N.B."/>
            <person name="Norman A."/>
            <person name="Brown C.T."/>
            <person name="Singh A."/>
            <person name="Thomas B.C."/>
            <person name="Banfield J.F."/>
        </authorList>
    </citation>
    <scope>NUCLEOTIDE SEQUENCE [LARGE SCALE GENOMIC DNA]</scope>
    <source>
        <strain evidence="1">AMDSBA3</strain>
    </source>
</reference>
<evidence type="ECO:0000313" key="2">
    <source>
        <dbReference type="Proteomes" id="UP000241848"/>
    </source>
</evidence>
<proteinExistence type="predicted"/>
<gene>
    <name evidence="1" type="ORF">C7B45_07935</name>
</gene>
<dbReference type="EMBL" id="PXYV01000021">
    <property type="protein sequence ID" value="PSR22145.1"/>
    <property type="molecule type" value="Genomic_DNA"/>
</dbReference>
<comment type="caution">
    <text evidence="1">The sequence shown here is derived from an EMBL/GenBank/DDBJ whole genome shotgun (WGS) entry which is preliminary data.</text>
</comment>
<protein>
    <submittedName>
        <fullName evidence="1">Uncharacterized protein</fullName>
    </submittedName>
</protein>